<feature type="domain" description="ABC transporter" evidence="3">
    <location>
        <begin position="2"/>
        <end position="234"/>
    </location>
</feature>
<sequence>MLEITDVSWAVPAARILDHITCTVPAGSLVGLLGPNGSGKTTLIRAVAGLVRPDTGAMTIAGDHIAGLRRLALARRIALLAQHADTDLDLTVRDVVLLGRIPHRRSRWSDTADDHTAVAEALTRVDLAGFADRTWLTLSGGERQRAQLARAFAQEPELLLLDEPTNHLDIGHQLQLLSLVRRAKVTTLAALHDLNLAAMFCDTVVVLHHGRVVATGPPTEVLTSGLLAGVYGVDAEVRVHDGRTVICYRPPS</sequence>
<dbReference type="InterPro" id="IPR003593">
    <property type="entry name" value="AAA+_ATPase"/>
</dbReference>
<evidence type="ECO:0000256" key="2">
    <source>
        <dbReference type="ARBA" id="ARBA00022840"/>
    </source>
</evidence>
<dbReference type="InterPro" id="IPR017871">
    <property type="entry name" value="ABC_transporter-like_CS"/>
</dbReference>
<keyword evidence="5" id="KW-1185">Reference proteome</keyword>
<dbReference type="GO" id="GO:0005524">
    <property type="term" value="F:ATP binding"/>
    <property type="evidence" value="ECO:0007669"/>
    <property type="project" value="UniProtKB-KW"/>
</dbReference>
<proteinExistence type="predicted"/>
<organism evidence="4 5">
    <name type="scientific">Actinoplanes sandaracinus</name>
    <dbReference type="NCBI Taxonomy" id="3045177"/>
    <lineage>
        <taxon>Bacteria</taxon>
        <taxon>Bacillati</taxon>
        <taxon>Actinomycetota</taxon>
        <taxon>Actinomycetes</taxon>
        <taxon>Micromonosporales</taxon>
        <taxon>Micromonosporaceae</taxon>
        <taxon>Actinoplanes</taxon>
    </lineage>
</organism>
<dbReference type="InterPro" id="IPR027417">
    <property type="entry name" value="P-loop_NTPase"/>
</dbReference>
<keyword evidence="1" id="KW-0547">Nucleotide-binding</keyword>
<dbReference type="SUPFAM" id="SSF52540">
    <property type="entry name" value="P-loop containing nucleoside triphosphate hydrolases"/>
    <property type="match status" value="1"/>
</dbReference>
<dbReference type="Pfam" id="PF00005">
    <property type="entry name" value="ABC_tran"/>
    <property type="match status" value="1"/>
</dbReference>
<evidence type="ECO:0000313" key="5">
    <source>
        <dbReference type="Proteomes" id="UP001241758"/>
    </source>
</evidence>
<reference evidence="4 5" key="1">
    <citation type="submission" date="2023-05" db="EMBL/GenBank/DDBJ databases">
        <title>Actinoplanes sp. NEAU-A12 genome sequencing.</title>
        <authorList>
            <person name="Wang Z.-S."/>
        </authorList>
    </citation>
    <scope>NUCLEOTIDE SEQUENCE [LARGE SCALE GENOMIC DNA]</scope>
    <source>
        <strain evidence="4 5">NEAU-A12</strain>
    </source>
</reference>
<dbReference type="PROSITE" id="PS50893">
    <property type="entry name" value="ABC_TRANSPORTER_2"/>
    <property type="match status" value="1"/>
</dbReference>
<dbReference type="RefSeq" id="WP_282766184.1">
    <property type="nucleotide sequence ID" value="NZ_JASCTH010000037.1"/>
</dbReference>
<dbReference type="Gene3D" id="3.40.50.300">
    <property type="entry name" value="P-loop containing nucleotide triphosphate hydrolases"/>
    <property type="match status" value="1"/>
</dbReference>
<comment type="caution">
    <text evidence="4">The sequence shown here is derived from an EMBL/GenBank/DDBJ whole genome shotgun (WGS) entry which is preliminary data.</text>
</comment>
<dbReference type="CDD" id="cd03214">
    <property type="entry name" value="ABC_Iron-Siderophores_B12_Hemin"/>
    <property type="match status" value="1"/>
</dbReference>
<protein>
    <submittedName>
        <fullName evidence="4">ABC transporter ATP-binding protein</fullName>
    </submittedName>
</protein>
<evidence type="ECO:0000313" key="4">
    <source>
        <dbReference type="EMBL" id="MDI6104765.1"/>
    </source>
</evidence>
<keyword evidence="2 4" id="KW-0067">ATP-binding</keyword>
<dbReference type="PANTHER" id="PTHR42794:SF2">
    <property type="entry name" value="ABC TRANSPORTER ATP-BINDING PROTEIN"/>
    <property type="match status" value="1"/>
</dbReference>
<dbReference type="SMART" id="SM00382">
    <property type="entry name" value="AAA"/>
    <property type="match status" value="1"/>
</dbReference>
<dbReference type="PROSITE" id="PS00211">
    <property type="entry name" value="ABC_TRANSPORTER_1"/>
    <property type="match status" value="1"/>
</dbReference>
<gene>
    <name evidence="4" type="ORF">QLQ12_39860</name>
</gene>
<name>A0ABT6WYS3_9ACTN</name>
<dbReference type="PANTHER" id="PTHR42794">
    <property type="entry name" value="HEMIN IMPORT ATP-BINDING PROTEIN HMUV"/>
    <property type="match status" value="1"/>
</dbReference>
<evidence type="ECO:0000256" key="1">
    <source>
        <dbReference type="ARBA" id="ARBA00022741"/>
    </source>
</evidence>
<evidence type="ECO:0000259" key="3">
    <source>
        <dbReference type="PROSITE" id="PS50893"/>
    </source>
</evidence>
<dbReference type="EMBL" id="JASCTH010000037">
    <property type="protein sequence ID" value="MDI6104765.1"/>
    <property type="molecule type" value="Genomic_DNA"/>
</dbReference>
<dbReference type="InterPro" id="IPR003439">
    <property type="entry name" value="ABC_transporter-like_ATP-bd"/>
</dbReference>
<accession>A0ABT6WYS3</accession>
<dbReference type="Proteomes" id="UP001241758">
    <property type="component" value="Unassembled WGS sequence"/>
</dbReference>